<proteinExistence type="predicted"/>
<reference evidence="2 3" key="1">
    <citation type="submission" date="2014-02" db="EMBL/GenBank/DDBJ databases">
        <title>The small core and large imbalanced accessory genome model reveals a collaborative survival strategy of Sorangium cellulosum strains in nature.</title>
        <authorList>
            <person name="Han K."/>
            <person name="Peng R."/>
            <person name="Blom J."/>
            <person name="Li Y.-Z."/>
        </authorList>
    </citation>
    <scope>NUCLEOTIDE SEQUENCE [LARGE SCALE GENOMIC DNA]</scope>
    <source>
        <strain evidence="2 3">So0157-18</strain>
    </source>
</reference>
<dbReference type="Proteomes" id="UP000075604">
    <property type="component" value="Unassembled WGS sequence"/>
</dbReference>
<evidence type="ECO:0000256" key="1">
    <source>
        <dbReference type="SAM" id="MobiDB-lite"/>
    </source>
</evidence>
<gene>
    <name evidence="2" type="ORF">BE04_24170</name>
</gene>
<organism evidence="2 3">
    <name type="scientific">Sorangium cellulosum</name>
    <name type="common">Polyangium cellulosum</name>
    <dbReference type="NCBI Taxonomy" id="56"/>
    <lineage>
        <taxon>Bacteria</taxon>
        <taxon>Pseudomonadati</taxon>
        <taxon>Myxococcota</taxon>
        <taxon>Polyangia</taxon>
        <taxon>Polyangiales</taxon>
        <taxon>Polyangiaceae</taxon>
        <taxon>Sorangium</taxon>
    </lineage>
</organism>
<sequence length="183" mass="18541">MVAVVLIGLAGVAAVPGCVIRVGPGDEDGAWHGSSDGNSAPEGGAGGSGPVDDGTGGSSAVDDGTGVSPEEQQLVEEAYAQLDPEKLAFASALAGNMTCALAGAVEAAQIDPATIDDATLRALLEQYAPGALEQARAWLSGIDPSTLAYTGSPKLECARDYGCEIYPRCQHGLHARRESSLHH</sequence>
<protein>
    <submittedName>
        <fullName evidence="2">Uncharacterized protein</fullName>
    </submittedName>
</protein>
<evidence type="ECO:0000313" key="3">
    <source>
        <dbReference type="Proteomes" id="UP000075604"/>
    </source>
</evidence>
<name>A0A150PI50_SORCE</name>
<feature type="region of interest" description="Disordered" evidence="1">
    <location>
        <begin position="29"/>
        <end position="69"/>
    </location>
</feature>
<accession>A0A150PI50</accession>
<dbReference type="EMBL" id="JELX01002452">
    <property type="protein sequence ID" value="KYF55367.1"/>
    <property type="molecule type" value="Genomic_DNA"/>
</dbReference>
<dbReference type="AlphaFoldDB" id="A0A150PI50"/>
<feature type="compositionally biased region" description="Gly residues" evidence="1">
    <location>
        <begin position="43"/>
        <end position="57"/>
    </location>
</feature>
<evidence type="ECO:0000313" key="2">
    <source>
        <dbReference type="EMBL" id="KYF55367.1"/>
    </source>
</evidence>
<comment type="caution">
    <text evidence="2">The sequence shown here is derived from an EMBL/GenBank/DDBJ whole genome shotgun (WGS) entry which is preliminary data.</text>
</comment>